<feature type="region of interest" description="Disordered" evidence="1">
    <location>
        <begin position="495"/>
        <end position="545"/>
    </location>
</feature>
<dbReference type="PANTHER" id="PTHR40855:SF1">
    <property type="entry name" value="CLAVAMINATE SYNTHASE-LIKE PROTEIN"/>
    <property type="match status" value="1"/>
</dbReference>
<proteinExistence type="predicted"/>
<evidence type="ECO:0008006" key="5">
    <source>
        <dbReference type="Google" id="ProtNLM"/>
    </source>
</evidence>
<comment type="caution">
    <text evidence="3">The sequence shown here is derived from an EMBL/GenBank/DDBJ whole genome shotgun (WGS) entry which is preliminary data.</text>
</comment>
<feature type="compositionally biased region" description="Acidic residues" evidence="1">
    <location>
        <begin position="320"/>
        <end position="329"/>
    </location>
</feature>
<feature type="compositionally biased region" description="Basic and acidic residues" evidence="1">
    <location>
        <begin position="889"/>
        <end position="914"/>
    </location>
</feature>
<feature type="compositionally biased region" description="Acidic residues" evidence="1">
    <location>
        <begin position="299"/>
        <end position="312"/>
    </location>
</feature>
<organism evidence="3 4">
    <name type="scientific">Stephanodiscus triporus</name>
    <dbReference type="NCBI Taxonomy" id="2934178"/>
    <lineage>
        <taxon>Eukaryota</taxon>
        <taxon>Sar</taxon>
        <taxon>Stramenopiles</taxon>
        <taxon>Ochrophyta</taxon>
        <taxon>Bacillariophyta</taxon>
        <taxon>Coscinodiscophyceae</taxon>
        <taxon>Thalassiosirophycidae</taxon>
        <taxon>Stephanodiscales</taxon>
        <taxon>Stephanodiscaceae</taxon>
        <taxon>Stephanodiscus</taxon>
    </lineage>
</organism>
<keyword evidence="2" id="KW-0812">Transmembrane</keyword>
<evidence type="ECO:0000313" key="4">
    <source>
        <dbReference type="Proteomes" id="UP001530315"/>
    </source>
</evidence>
<feature type="compositionally biased region" description="Basic and acidic residues" evidence="1">
    <location>
        <begin position="18"/>
        <end position="29"/>
    </location>
</feature>
<feature type="compositionally biased region" description="Acidic residues" evidence="1">
    <location>
        <begin position="503"/>
        <end position="519"/>
    </location>
</feature>
<dbReference type="AlphaFoldDB" id="A0ABD3QYK3"/>
<feature type="region of interest" description="Disordered" evidence="1">
    <location>
        <begin position="618"/>
        <end position="647"/>
    </location>
</feature>
<feature type="transmembrane region" description="Helical" evidence="2">
    <location>
        <begin position="808"/>
        <end position="826"/>
    </location>
</feature>
<feature type="region of interest" description="Disordered" evidence="1">
    <location>
        <begin position="563"/>
        <end position="582"/>
    </location>
</feature>
<dbReference type="Proteomes" id="UP001530315">
    <property type="component" value="Unassembled WGS sequence"/>
</dbReference>
<sequence length="957" mass="104808">TKRTDETEGGGTRKRGRTERNGTKDEDGRRIEEMMMMMMMMMMMGTTTKRREATTTKEVVARLVLLVLLLLPHPSSSSSSSTRAMPRIHVRDLLLPRGPSSSRTTSRTRKLRDLLRESGGVLRISTSPLPPSHEYEYDYEEDGATTTTTTTTAVVVDDLTSIRRRALSGMCSCRALNVDDYDHDRDDYDDRPHHPDGLRTVTLRDGSVRRTLATATIGFPPPSSSSSSSSSSTWEKGGKGGGRGGGGGGTMLELPSWTDDACGRVGVRDALDDLRDVVSDVIELFVSTLDEEMMMDTTEMDMEEEDEDEEDYRDNHDHEDGDGDGEDDVEAKRRRRKMTMTTTEEEEEEEDRRSDPRKKRRSNNLHHRRMLQGGNHLEHFHVYTKEEGEGEEWGGRSSTTSSRTLDRGSRRDDYDGVAVVVDDNDEDDDDDVPPPPPSLDYHVDAGIFLAFVQALDCRTMKSDASSFYLGGIDDPVSFGNDEVVILMGDAASRLRWGEGGGGYDDDDDDDEEEEDEDDDGGRKKGEGRGRGSGRRAPTLPAASHALRLGRGARRAWYGRMHLPPAEEEESGTPSSGGSFRRSEGYRVSRVLSSSEVDGCGARVEGSLDYNYNVDVNSTATTGGRSRQGSSSGGVGGGGRKRRRRRRLQHVNSPANCNNVTNFFCWYQCMEIPDAENAEGYVKDGYSLYCLDPGSLPPPSSSSSGVVVPVSDATGPCRSGYVHNSNCVGSWQRTDENVPGYGLPYEVASDDDDDAQKTTEQPSEATHSDSDDEYCYGGTSMYMDGFTWRGSACVIYLFRSWTLTSPMKFALAAFGSIALGVALEYVLRARRGVYSLSPGTRRLVLSTAFYGLQLSMGYLIMLVIMTRPGPFSYAPGRDDGSDTPSSTRSTADDGKRTSAGDDGRGGGRIVPERARSLLPPPPEADLEVSLSSVDSATESTMLRAGVADGATPCCQYTL</sequence>
<keyword evidence="4" id="KW-1185">Reference proteome</keyword>
<feature type="region of interest" description="Disordered" evidence="1">
    <location>
        <begin position="1"/>
        <end position="29"/>
    </location>
</feature>
<feature type="compositionally biased region" description="Basic and acidic residues" evidence="1">
    <location>
        <begin position="404"/>
        <end position="414"/>
    </location>
</feature>
<feature type="non-terminal residue" evidence="3">
    <location>
        <position position="1"/>
    </location>
</feature>
<feature type="compositionally biased region" description="Low complexity" evidence="1">
    <location>
        <begin position="224"/>
        <end position="235"/>
    </location>
</feature>
<feature type="region of interest" description="Disordered" evidence="1">
    <location>
        <begin position="299"/>
        <end position="415"/>
    </location>
</feature>
<protein>
    <recommendedName>
        <fullName evidence="5">Copper transporter</fullName>
    </recommendedName>
</protein>
<gene>
    <name evidence="3" type="ORF">ACHAW5_005038</name>
</gene>
<dbReference type="PANTHER" id="PTHR40855">
    <property type="entry name" value="DIOX_N DOMAIN-CONTAINING PROTEIN"/>
    <property type="match status" value="1"/>
</dbReference>
<feature type="region of interest" description="Disordered" evidence="1">
    <location>
        <begin position="744"/>
        <end position="770"/>
    </location>
</feature>
<reference evidence="3 4" key="1">
    <citation type="submission" date="2024-10" db="EMBL/GenBank/DDBJ databases">
        <title>Updated reference genomes for cyclostephanoid diatoms.</title>
        <authorList>
            <person name="Roberts W.R."/>
            <person name="Alverson A.J."/>
        </authorList>
    </citation>
    <scope>NUCLEOTIDE SEQUENCE [LARGE SCALE GENOMIC DNA]</scope>
    <source>
        <strain evidence="3 4">AJA276-08</strain>
    </source>
</reference>
<feature type="compositionally biased region" description="Basic and acidic residues" evidence="1">
    <location>
        <begin position="520"/>
        <end position="529"/>
    </location>
</feature>
<dbReference type="EMBL" id="JALLAZ020000030">
    <property type="protein sequence ID" value="KAL3805480.1"/>
    <property type="molecule type" value="Genomic_DNA"/>
</dbReference>
<accession>A0ABD3QYK3</accession>
<keyword evidence="2" id="KW-1133">Transmembrane helix</keyword>
<evidence type="ECO:0000256" key="2">
    <source>
        <dbReference type="SAM" id="Phobius"/>
    </source>
</evidence>
<evidence type="ECO:0000256" key="1">
    <source>
        <dbReference type="SAM" id="MobiDB-lite"/>
    </source>
</evidence>
<feature type="compositionally biased region" description="Gly residues" evidence="1">
    <location>
        <begin position="239"/>
        <end position="250"/>
    </location>
</feature>
<feature type="transmembrane region" description="Helical" evidence="2">
    <location>
        <begin position="847"/>
        <end position="864"/>
    </location>
</feature>
<keyword evidence="2" id="KW-0472">Membrane</keyword>
<evidence type="ECO:0000313" key="3">
    <source>
        <dbReference type="EMBL" id="KAL3805480.1"/>
    </source>
</evidence>
<feature type="compositionally biased region" description="Basic and acidic residues" evidence="1">
    <location>
        <begin position="376"/>
        <end position="387"/>
    </location>
</feature>
<feature type="region of interest" description="Disordered" evidence="1">
    <location>
        <begin position="873"/>
        <end position="925"/>
    </location>
</feature>
<feature type="compositionally biased region" description="Basic residues" evidence="1">
    <location>
        <begin position="355"/>
        <end position="370"/>
    </location>
</feature>
<feature type="region of interest" description="Disordered" evidence="1">
    <location>
        <begin position="215"/>
        <end position="255"/>
    </location>
</feature>
<name>A0ABD3QYK3_9STRA</name>
<feature type="compositionally biased region" description="Basic residues" evidence="1">
    <location>
        <begin position="638"/>
        <end position="647"/>
    </location>
</feature>